<dbReference type="AlphaFoldDB" id="A0A396SP76"/>
<evidence type="ECO:0008006" key="3">
    <source>
        <dbReference type="Google" id="ProtNLM"/>
    </source>
</evidence>
<organism evidence="1 2">
    <name type="scientific">Lactobacillus bombicola</name>
    <dbReference type="NCBI Taxonomy" id="1505723"/>
    <lineage>
        <taxon>Bacteria</taxon>
        <taxon>Bacillati</taxon>
        <taxon>Bacillota</taxon>
        <taxon>Bacilli</taxon>
        <taxon>Lactobacillales</taxon>
        <taxon>Lactobacillaceae</taxon>
        <taxon>Lactobacillus</taxon>
    </lineage>
</organism>
<dbReference type="RefSeq" id="WP_118898231.1">
    <property type="nucleotide sequence ID" value="NZ_QOCV01000011.1"/>
</dbReference>
<protein>
    <recommendedName>
        <fullName evidence="3">Phage gp6-like head-tail connector protein</fullName>
    </recommendedName>
</protein>
<name>A0A396SP76_9LACO</name>
<gene>
    <name evidence="1" type="ORF">DS835_07155</name>
</gene>
<dbReference type="Proteomes" id="UP000265862">
    <property type="component" value="Unassembled WGS sequence"/>
</dbReference>
<evidence type="ECO:0000313" key="1">
    <source>
        <dbReference type="EMBL" id="RHW53712.1"/>
    </source>
</evidence>
<dbReference type="EMBL" id="QOCV01000011">
    <property type="protein sequence ID" value="RHW53712.1"/>
    <property type="molecule type" value="Genomic_DNA"/>
</dbReference>
<comment type="caution">
    <text evidence="1">The sequence shown here is derived from an EMBL/GenBank/DDBJ whole genome shotgun (WGS) entry which is preliminary data.</text>
</comment>
<evidence type="ECO:0000313" key="2">
    <source>
        <dbReference type="Proteomes" id="UP000265862"/>
    </source>
</evidence>
<sequence>MNDERKQKIKDKVTQLLGDKVNADIVSFSLDRVIQSVANYTNIPIEELPPEIDTTITAMCVQLVQTHNWTNGNSDTVNSISEGDVSVNFGSPAEIYAKVQELNSITDDFFVDLNHFRRLQW</sequence>
<proteinExistence type="predicted"/>
<reference evidence="1 2" key="1">
    <citation type="submission" date="2018-07" db="EMBL/GenBank/DDBJ databases">
        <title>Genome sequences of six Lactobacillus spp. isolated from bumble bee guts.</title>
        <authorList>
            <person name="Motta E.V.S."/>
            <person name="Moran N.A."/>
        </authorList>
    </citation>
    <scope>NUCLEOTIDE SEQUENCE [LARGE SCALE GENOMIC DNA]</scope>
    <source>
        <strain evidence="1 2">OCC3</strain>
    </source>
</reference>
<accession>A0A396SP76</accession>